<evidence type="ECO:0008006" key="4">
    <source>
        <dbReference type="Google" id="ProtNLM"/>
    </source>
</evidence>
<feature type="non-terminal residue" evidence="2">
    <location>
        <position position="1"/>
    </location>
</feature>
<dbReference type="AlphaFoldDB" id="A0A420E5L7"/>
<gene>
    <name evidence="2" type="ORF">DBZ36_20430</name>
</gene>
<feature type="transmembrane region" description="Helical" evidence="1">
    <location>
        <begin position="87"/>
        <end position="105"/>
    </location>
</feature>
<dbReference type="PANTHER" id="PTHR34989">
    <property type="entry name" value="PROTEIN HDED"/>
    <property type="match status" value="1"/>
</dbReference>
<dbReference type="EMBL" id="RAQO01000017">
    <property type="protein sequence ID" value="RKF12744.1"/>
    <property type="molecule type" value="Genomic_DNA"/>
</dbReference>
<feature type="transmembrane region" description="Helical" evidence="1">
    <location>
        <begin position="56"/>
        <end position="78"/>
    </location>
</feature>
<protein>
    <recommendedName>
        <fullName evidence="4">HdeD family acid-resistance protein</fullName>
    </recommendedName>
</protein>
<keyword evidence="1" id="KW-0812">Transmembrane</keyword>
<keyword evidence="3" id="KW-1185">Reference proteome</keyword>
<proteinExistence type="predicted"/>
<feature type="transmembrane region" description="Helical" evidence="1">
    <location>
        <begin position="30"/>
        <end position="50"/>
    </location>
</feature>
<dbReference type="Proteomes" id="UP000286482">
    <property type="component" value="Unassembled WGS sequence"/>
</dbReference>
<dbReference type="PANTHER" id="PTHR34989:SF1">
    <property type="entry name" value="PROTEIN HDED"/>
    <property type="match status" value="1"/>
</dbReference>
<dbReference type="GO" id="GO:0005886">
    <property type="term" value="C:plasma membrane"/>
    <property type="evidence" value="ECO:0007669"/>
    <property type="project" value="TreeGrafter"/>
</dbReference>
<organism evidence="2 3">
    <name type="scientific">Alginatibacterium sediminis</name>
    <dbReference type="NCBI Taxonomy" id="2164068"/>
    <lineage>
        <taxon>Bacteria</taxon>
        <taxon>Pseudomonadati</taxon>
        <taxon>Pseudomonadota</taxon>
        <taxon>Gammaproteobacteria</taxon>
        <taxon>Alteromonadales</taxon>
        <taxon>Alteromonadaceae</taxon>
        <taxon>Alginatibacterium</taxon>
    </lineage>
</organism>
<name>A0A420E5L7_9ALTE</name>
<dbReference type="InterPro" id="IPR052712">
    <property type="entry name" value="Acid_resist_chaperone_HdeD"/>
</dbReference>
<sequence length="205" mass="22041">PSPEPSYRSSINYIRGPTMKDLTTIFKTSATFQSAIGFAVIIMGCIAMYSPFISGVVFSELLAITIAASSIATAAFAFKADTMKQGLFQFLSGVIGLVAAIYFYRTPVLSLSLLTLTAIVYFIVDGLFMCYSAYEQRKQRGAGWILLGAISSLVLAAFLVMDWPVSGLYAIGTFVGIKLIVGGWTLAMVGFAGYQFSDDMEKASA</sequence>
<dbReference type="InterPro" id="IPR005325">
    <property type="entry name" value="DUF308_memb"/>
</dbReference>
<evidence type="ECO:0000313" key="2">
    <source>
        <dbReference type="EMBL" id="RKF12744.1"/>
    </source>
</evidence>
<accession>A0A420E5L7</accession>
<feature type="transmembrane region" description="Helical" evidence="1">
    <location>
        <begin position="111"/>
        <end position="134"/>
    </location>
</feature>
<evidence type="ECO:0000256" key="1">
    <source>
        <dbReference type="SAM" id="Phobius"/>
    </source>
</evidence>
<feature type="transmembrane region" description="Helical" evidence="1">
    <location>
        <begin position="167"/>
        <end position="194"/>
    </location>
</feature>
<evidence type="ECO:0000313" key="3">
    <source>
        <dbReference type="Proteomes" id="UP000286482"/>
    </source>
</evidence>
<keyword evidence="1" id="KW-1133">Transmembrane helix</keyword>
<reference evidence="2 3" key="1">
    <citation type="submission" date="2018-09" db="EMBL/GenBank/DDBJ databases">
        <authorList>
            <person name="Wang Z."/>
        </authorList>
    </citation>
    <scope>NUCLEOTIDE SEQUENCE [LARGE SCALE GENOMIC DNA]</scope>
    <source>
        <strain evidence="2 3">ALS 81</strain>
    </source>
</reference>
<feature type="transmembrane region" description="Helical" evidence="1">
    <location>
        <begin position="141"/>
        <end position="161"/>
    </location>
</feature>
<dbReference type="Pfam" id="PF03729">
    <property type="entry name" value="DUF308"/>
    <property type="match status" value="1"/>
</dbReference>
<dbReference type="RefSeq" id="WP_233558200.1">
    <property type="nucleotide sequence ID" value="NZ_RAQO01000017.1"/>
</dbReference>
<keyword evidence="1" id="KW-0472">Membrane</keyword>
<comment type="caution">
    <text evidence="2">The sequence shown here is derived from an EMBL/GenBank/DDBJ whole genome shotgun (WGS) entry which is preliminary data.</text>
</comment>